<dbReference type="CDD" id="cd22828">
    <property type="entry name" value="Gal_Rha_Lectin_EVA1_EVA1C_rpt1"/>
    <property type="match status" value="1"/>
</dbReference>
<keyword evidence="1" id="KW-0812">Transmembrane</keyword>
<name>A0A183J1G9_9BILA</name>
<sequence length="426" mass="47484">LWFPDSIFQFIAQLYDSLNIYVNGSCEGSKVFLKCPKYTQILIERAFYGQNVSMNQVCSSAANDFAQPAEIKLSKNMDVQQERFLESMDGVVCEISNAQTKVVESCQNKRKCKINVNARFFGRDPCPSTSKYFQVFYRCKPSQFISEHLCEGDRLNLSCPSGQRLSFYSSSYGILKLKDSSTLCGETQGLSQADCSVDVLPEILRRCQAQPVCSFVISDSVFSHTCGSQVVKQLIVIFICADDVIFTEKALRGEAYSNGMNDPVAPLVVTAFSIIGEAFGPTEFSYAHRKHVLSDGSNGSVMVVTPPLSMPSSMPNAIGFVQNWITTWTYITENKEKFVLYFFLSASVGVIMLLVMCIAQQCFRHNHKALCDAGTSHDATTIANYVPSQSESRIELDDLEQGGISFMRFNHPTPPLSARTVHHYYS</sequence>
<dbReference type="AlphaFoldDB" id="A0A183J1G9"/>
<evidence type="ECO:0000259" key="2">
    <source>
        <dbReference type="PROSITE" id="PS50228"/>
    </source>
</evidence>
<dbReference type="InterPro" id="IPR043159">
    <property type="entry name" value="Lectin_gal-bd_sf"/>
</dbReference>
<dbReference type="PROSITE" id="PS50228">
    <property type="entry name" value="SUEL_LECTIN"/>
    <property type="match status" value="2"/>
</dbReference>
<dbReference type="CDD" id="cd22829">
    <property type="entry name" value="Gal_Rha_Lectin_EVA1_EVA1C_rpt2"/>
    <property type="match status" value="1"/>
</dbReference>
<dbReference type="Pfam" id="PF02140">
    <property type="entry name" value="SUEL_Lectin"/>
    <property type="match status" value="2"/>
</dbReference>
<reference evidence="3" key="1">
    <citation type="submission" date="2016-06" db="UniProtKB">
        <authorList>
            <consortium name="WormBaseParasite"/>
        </authorList>
    </citation>
    <scope>IDENTIFICATION</scope>
</reference>
<dbReference type="GO" id="GO:0030246">
    <property type="term" value="F:carbohydrate binding"/>
    <property type="evidence" value="ECO:0007669"/>
    <property type="project" value="InterPro"/>
</dbReference>
<protein>
    <submittedName>
        <fullName evidence="3">Protein eva-1 C</fullName>
    </submittedName>
</protein>
<dbReference type="PANTHER" id="PTHR46780">
    <property type="entry name" value="PROTEIN EVA-1"/>
    <property type="match status" value="1"/>
</dbReference>
<keyword evidence="1" id="KW-0472">Membrane</keyword>
<dbReference type="WBParaSite" id="SBAD_0001006601-mRNA-1">
    <property type="protein sequence ID" value="SBAD_0001006601-mRNA-1"/>
    <property type="gene ID" value="SBAD_0001006601"/>
</dbReference>
<evidence type="ECO:0000256" key="1">
    <source>
        <dbReference type="SAM" id="Phobius"/>
    </source>
</evidence>
<feature type="transmembrane region" description="Helical" evidence="1">
    <location>
        <begin position="338"/>
        <end position="359"/>
    </location>
</feature>
<accession>A0A183J1G9</accession>
<feature type="domain" description="SUEL-type lectin" evidence="2">
    <location>
        <begin position="25"/>
        <end position="140"/>
    </location>
</feature>
<evidence type="ECO:0000313" key="3">
    <source>
        <dbReference type="WBParaSite" id="SBAD_0001006601-mRNA-1"/>
    </source>
</evidence>
<organism evidence="3">
    <name type="scientific">Soboliphyme baturini</name>
    <dbReference type="NCBI Taxonomy" id="241478"/>
    <lineage>
        <taxon>Eukaryota</taxon>
        <taxon>Metazoa</taxon>
        <taxon>Ecdysozoa</taxon>
        <taxon>Nematoda</taxon>
        <taxon>Enoplea</taxon>
        <taxon>Dorylaimia</taxon>
        <taxon>Dioctophymatida</taxon>
        <taxon>Dioctophymatoidea</taxon>
        <taxon>Soboliphymatidae</taxon>
        <taxon>Soboliphyme</taxon>
    </lineage>
</organism>
<feature type="domain" description="SUEL-type lectin" evidence="2">
    <location>
        <begin position="149"/>
        <end position="241"/>
    </location>
</feature>
<dbReference type="Gene3D" id="2.60.120.740">
    <property type="match status" value="2"/>
</dbReference>
<proteinExistence type="predicted"/>
<dbReference type="InterPro" id="IPR000922">
    <property type="entry name" value="Lectin_gal-bd_dom"/>
</dbReference>
<keyword evidence="1" id="KW-1133">Transmembrane helix</keyword>